<gene>
    <name evidence="1" type="ORF">MLD38_037630</name>
</gene>
<evidence type="ECO:0000313" key="2">
    <source>
        <dbReference type="Proteomes" id="UP001057402"/>
    </source>
</evidence>
<proteinExistence type="predicted"/>
<accession>A0ACB9LN96</accession>
<reference evidence="2" key="1">
    <citation type="journal article" date="2023" name="Front. Plant Sci.">
        <title>Chromosomal-level genome assembly of Melastoma candidum provides insights into trichome evolution.</title>
        <authorList>
            <person name="Zhong Y."/>
            <person name="Wu W."/>
            <person name="Sun C."/>
            <person name="Zou P."/>
            <person name="Liu Y."/>
            <person name="Dai S."/>
            <person name="Zhou R."/>
        </authorList>
    </citation>
    <scope>NUCLEOTIDE SEQUENCE [LARGE SCALE GENOMIC DNA]</scope>
</reference>
<protein>
    <submittedName>
        <fullName evidence="1">Uncharacterized protein</fullName>
    </submittedName>
</protein>
<keyword evidence="2" id="KW-1185">Reference proteome</keyword>
<sequence>MRNSPPIIVAEPASRFMISPSCANVLSNFKMLMPQPVKRSVSIAILDLDGTLLNTDAIVGEVLIVYLAEYYKRWDGRETPKVAGKTPVEAAAAIVEDYGLSCSTEELISEITPMFGDQWSKIKALPGANRLIKHLRGNGVPMALALNSPQESIELKISFHERWKEPFAVITGGDEVREGKPCPEIFLAASKGLELEPSKTGDRRFPARSYGRQSCWYGGPKNGVCLLPKIGEDTLPIEPWHIGGPVIKGFGRGSKVLGIPTANLSTDGYS</sequence>
<organism evidence="1 2">
    <name type="scientific">Melastoma candidum</name>
    <dbReference type="NCBI Taxonomy" id="119954"/>
    <lineage>
        <taxon>Eukaryota</taxon>
        <taxon>Viridiplantae</taxon>
        <taxon>Streptophyta</taxon>
        <taxon>Embryophyta</taxon>
        <taxon>Tracheophyta</taxon>
        <taxon>Spermatophyta</taxon>
        <taxon>Magnoliopsida</taxon>
        <taxon>eudicotyledons</taxon>
        <taxon>Gunneridae</taxon>
        <taxon>Pentapetalae</taxon>
        <taxon>rosids</taxon>
        <taxon>malvids</taxon>
        <taxon>Myrtales</taxon>
        <taxon>Melastomataceae</taxon>
        <taxon>Melastomatoideae</taxon>
        <taxon>Melastomateae</taxon>
        <taxon>Melastoma</taxon>
    </lineage>
</organism>
<dbReference type="EMBL" id="CM042890">
    <property type="protein sequence ID" value="KAI4312840.1"/>
    <property type="molecule type" value="Genomic_DNA"/>
</dbReference>
<evidence type="ECO:0000313" key="1">
    <source>
        <dbReference type="EMBL" id="KAI4312840.1"/>
    </source>
</evidence>
<dbReference type="Proteomes" id="UP001057402">
    <property type="component" value="Chromosome 11"/>
</dbReference>
<comment type="caution">
    <text evidence="1">The sequence shown here is derived from an EMBL/GenBank/DDBJ whole genome shotgun (WGS) entry which is preliminary data.</text>
</comment>
<name>A0ACB9LN96_9MYRT</name>